<comment type="similarity">
    <text evidence="2">Belongs to the polysaccharide synthase family.</text>
</comment>
<dbReference type="OrthoDB" id="7605542at2"/>
<proteinExistence type="inferred from homology"/>
<evidence type="ECO:0000256" key="5">
    <source>
        <dbReference type="ARBA" id="ARBA00022989"/>
    </source>
</evidence>
<dbReference type="InterPro" id="IPR050833">
    <property type="entry name" value="Poly_Biosynth_Transport"/>
</dbReference>
<feature type="transmembrane region" description="Helical" evidence="7">
    <location>
        <begin position="324"/>
        <end position="344"/>
    </location>
</feature>
<feature type="transmembrane region" description="Helical" evidence="7">
    <location>
        <begin position="442"/>
        <end position="466"/>
    </location>
</feature>
<dbReference type="Proteomes" id="UP000199569">
    <property type="component" value="Unassembled WGS sequence"/>
</dbReference>
<dbReference type="EMBL" id="FMVJ01000005">
    <property type="protein sequence ID" value="SCY71591.1"/>
    <property type="molecule type" value="Genomic_DNA"/>
</dbReference>
<evidence type="ECO:0000256" key="1">
    <source>
        <dbReference type="ARBA" id="ARBA00004651"/>
    </source>
</evidence>
<name>A0A1G5I774_9HYPH</name>
<dbReference type="Pfam" id="PF13440">
    <property type="entry name" value="Polysacc_synt_3"/>
    <property type="match status" value="1"/>
</dbReference>
<feature type="transmembrane region" description="Helical" evidence="7">
    <location>
        <begin position="160"/>
        <end position="190"/>
    </location>
</feature>
<feature type="transmembrane region" description="Helical" evidence="7">
    <location>
        <begin position="43"/>
        <end position="61"/>
    </location>
</feature>
<reference evidence="8 9" key="1">
    <citation type="submission" date="2016-10" db="EMBL/GenBank/DDBJ databases">
        <authorList>
            <person name="de Groot N.N."/>
        </authorList>
    </citation>
    <scope>NUCLEOTIDE SEQUENCE [LARGE SCALE GENOMIC DNA]</scope>
    <source>
        <strain evidence="8 9">CGMCC 1.7666</strain>
    </source>
</reference>
<feature type="transmembrane region" description="Helical" evidence="7">
    <location>
        <begin position="12"/>
        <end position="31"/>
    </location>
</feature>
<keyword evidence="9" id="KW-1185">Reference proteome</keyword>
<dbReference type="PANTHER" id="PTHR30250:SF10">
    <property type="entry name" value="LIPOPOLYSACCHARIDE BIOSYNTHESIS PROTEIN WZXC"/>
    <property type="match status" value="1"/>
</dbReference>
<evidence type="ECO:0000256" key="4">
    <source>
        <dbReference type="ARBA" id="ARBA00022692"/>
    </source>
</evidence>
<evidence type="ECO:0000256" key="6">
    <source>
        <dbReference type="ARBA" id="ARBA00023136"/>
    </source>
</evidence>
<comment type="subcellular location">
    <subcellularLocation>
        <location evidence="1">Cell membrane</location>
        <topology evidence="1">Multi-pass membrane protein</topology>
    </subcellularLocation>
</comment>
<sequence length="483" mass="51601">MPDLTTPAINARLMLSGASFTLFSYVVMRLLNLTITVLLARTVSPEGVGVLAGALLAIELVDAVRDFGMRDAVIYHRGSNTLYTTAFVMVMGVSVLQCAGLLVFCWLQWGVTSEIAAILPYLSLLFPLSALGTVQEALLQKRLKLFQRGFSDIINGVSKLLVTGLLLAAGYGIWSLVIGLLFAACARTVYLSCVARWQLSRPDIKEAGRLVRYGQHIALMDVLVPIRNRIDQIAILSFLGAGALGPYYIAARIPEIAVTGINTVLTRLLFPSFVLVANDIERLRSAYLIGLRYSSSAMLPASVGIALTADLSILTLFGEEWLSSVSVLQILALSGIPLTIGWAVGDVLKANGRPHILTIITGLETVAAIVLVLGAVGLSGGVEAVALAMFVSECVGTLARTIVVQRDLSVKLSRLAGSILPSLLACAGMSATVLLFREVSHLSPILEFAGCALIGCVTYCVLLLAVDRSFRSDLELIRKGVLR</sequence>
<keyword evidence="6 7" id="KW-0472">Membrane</keyword>
<evidence type="ECO:0000313" key="9">
    <source>
        <dbReference type="Proteomes" id="UP000199569"/>
    </source>
</evidence>
<feature type="transmembrane region" description="Helical" evidence="7">
    <location>
        <begin position="256"/>
        <end position="276"/>
    </location>
</feature>
<accession>A0A1G5I774</accession>
<feature type="transmembrane region" description="Helical" evidence="7">
    <location>
        <begin position="115"/>
        <end position="139"/>
    </location>
</feature>
<feature type="transmembrane region" description="Helical" evidence="7">
    <location>
        <begin position="415"/>
        <end position="436"/>
    </location>
</feature>
<dbReference type="RefSeq" id="WP_091134052.1">
    <property type="nucleotide sequence ID" value="NZ_FMVJ01000005.1"/>
</dbReference>
<feature type="transmembrane region" description="Helical" evidence="7">
    <location>
        <begin position="356"/>
        <end position="378"/>
    </location>
</feature>
<keyword evidence="4 7" id="KW-0812">Transmembrane</keyword>
<organism evidence="8 9">
    <name type="scientific">Microvirga guangxiensis</name>
    <dbReference type="NCBI Taxonomy" id="549386"/>
    <lineage>
        <taxon>Bacteria</taxon>
        <taxon>Pseudomonadati</taxon>
        <taxon>Pseudomonadota</taxon>
        <taxon>Alphaproteobacteria</taxon>
        <taxon>Hyphomicrobiales</taxon>
        <taxon>Methylobacteriaceae</taxon>
        <taxon>Microvirga</taxon>
    </lineage>
</organism>
<feature type="transmembrane region" description="Helical" evidence="7">
    <location>
        <begin position="82"/>
        <end position="109"/>
    </location>
</feature>
<keyword evidence="5 7" id="KW-1133">Transmembrane helix</keyword>
<gene>
    <name evidence="8" type="ORF">SAMN02927923_02107</name>
</gene>
<dbReference type="PANTHER" id="PTHR30250">
    <property type="entry name" value="PST FAMILY PREDICTED COLANIC ACID TRANSPORTER"/>
    <property type="match status" value="1"/>
</dbReference>
<feature type="transmembrane region" description="Helical" evidence="7">
    <location>
        <begin position="233"/>
        <end position="250"/>
    </location>
</feature>
<evidence type="ECO:0000256" key="7">
    <source>
        <dbReference type="SAM" id="Phobius"/>
    </source>
</evidence>
<evidence type="ECO:0000256" key="3">
    <source>
        <dbReference type="ARBA" id="ARBA00022475"/>
    </source>
</evidence>
<evidence type="ECO:0000256" key="2">
    <source>
        <dbReference type="ARBA" id="ARBA00007430"/>
    </source>
</evidence>
<feature type="transmembrane region" description="Helical" evidence="7">
    <location>
        <begin position="384"/>
        <end position="403"/>
    </location>
</feature>
<evidence type="ECO:0000313" key="8">
    <source>
        <dbReference type="EMBL" id="SCY71591.1"/>
    </source>
</evidence>
<dbReference type="AlphaFoldDB" id="A0A1G5I774"/>
<dbReference type="STRING" id="549386.SAMN02927923_02107"/>
<protein>
    <submittedName>
        <fullName evidence="8">Membrane protein involved in the export of O-antigen and teichoic acid</fullName>
    </submittedName>
</protein>
<dbReference type="GO" id="GO:0005886">
    <property type="term" value="C:plasma membrane"/>
    <property type="evidence" value="ECO:0007669"/>
    <property type="project" value="UniProtKB-SubCell"/>
</dbReference>
<keyword evidence="3" id="KW-1003">Cell membrane</keyword>